<keyword evidence="2" id="KW-0378">Hydrolase</keyword>
<dbReference type="AlphaFoldDB" id="A0AB34KHV9"/>
<dbReference type="InterPro" id="IPR036866">
    <property type="entry name" value="RibonucZ/Hydroxyglut_hydro"/>
</dbReference>
<dbReference type="PANTHER" id="PTHR23240:SF8">
    <property type="entry name" value="PROTEIN ARTEMIS"/>
    <property type="match status" value="1"/>
</dbReference>
<dbReference type="Gene3D" id="3.60.15.10">
    <property type="entry name" value="Ribonuclease Z/Hydroxyacylglutathione hydrolase-like"/>
    <property type="match status" value="1"/>
</dbReference>
<reference evidence="5 6" key="1">
    <citation type="journal article" date="2020" name="Microbiol. Resour. Announc.">
        <title>Draft Genome Sequence of a Cladosporium Species Isolated from the Mesophotic Ascidian Didemnum maculosum.</title>
        <authorList>
            <person name="Gioti A."/>
            <person name="Siaperas R."/>
            <person name="Nikolaivits E."/>
            <person name="Le Goff G."/>
            <person name="Ouazzani J."/>
            <person name="Kotoulas G."/>
            <person name="Topakas E."/>
        </authorList>
    </citation>
    <scope>NUCLEOTIDE SEQUENCE [LARGE SCALE GENOMIC DNA]</scope>
    <source>
        <strain evidence="5 6">TM138-S3</strain>
    </source>
</reference>
<dbReference type="Pfam" id="PF23023">
    <property type="entry name" value="Anti-Pycsar_Apyc1"/>
    <property type="match status" value="1"/>
</dbReference>
<dbReference type="GeneID" id="96009839"/>
<dbReference type="GO" id="GO:0036297">
    <property type="term" value="P:interstrand cross-link repair"/>
    <property type="evidence" value="ECO:0007669"/>
    <property type="project" value="TreeGrafter"/>
</dbReference>
<dbReference type="GO" id="GO:0035312">
    <property type="term" value="F:5'-3' DNA exonuclease activity"/>
    <property type="evidence" value="ECO:0007669"/>
    <property type="project" value="TreeGrafter"/>
</dbReference>
<feature type="compositionally biased region" description="Polar residues" evidence="4">
    <location>
        <begin position="562"/>
        <end position="578"/>
    </location>
</feature>
<feature type="region of interest" description="Disordered" evidence="4">
    <location>
        <begin position="509"/>
        <end position="536"/>
    </location>
</feature>
<dbReference type="EMBL" id="JAAQHG020000042">
    <property type="protein sequence ID" value="KAL1582910.1"/>
    <property type="molecule type" value="Genomic_DNA"/>
</dbReference>
<evidence type="ECO:0000256" key="4">
    <source>
        <dbReference type="SAM" id="MobiDB-lite"/>
    </source>
</evidence>
<dbReference type="PANTHER" id="PTHR23240">
    <property type="entry name" value="DNA CROSS-LINK REPAIR PROTEIN PSO2/SNM1-RELATED"/>
    <property type="match status" value="1"/>
</dbReference>
<keyword evidence="6" id="KW-1185">Reference proteome</keyword>
<evidence type="ECO:0000256" key="3">
    <source>
        <dbReference type="ARBA" id="ARBA00022839"/>
    </source>
</evidence>
<evidence type="ECO:0000313" key="6">
    <source>
        <dbReference type="Proteomes" id="UP000803884"/>
    </source>
</evidence>
<proteinExistence type="predicted"/>
<keyword evidence="1" id="KW-0540">Nuclease</keyword>
<feature type="compositionally biased region" description="Polar residues" evidence="4">
    <location>
        <begin position="590"/>
        <end position="600"/>
    </location>
</feature>
<evidence type="ECO:0000256" key="2">
    <source>
        <dbReference type="ARBA" id="ARBA00022801"/>
    </source>
</evidence>
<dbReference type="GO" id="GO:0000723">
    <property type="term" value="P:telomere maintenance"/>
    <property type="evidence" value="ECO:0007669"/>
    <property type="project" value="TreeGrafter"/>
</dbReference>
<sequence length="691" mass="76881">MSTFDGKVKEFPDIRIDHFRLSSEASRPPLAYFLSHVHSDHLLGLESCKSPFIYCSPATKEIILRLEKYPHRMNFAKGILETRKQTYRHLKKLLKTIPLETPTVIDLAPGRSIRVTLFDANHCVGAVSFLIEGEGKAILYTGDVRSESWWVEHLSRHPLMLAYTSSGSKKPLKRLDCVYLDTTFATKDNPYKHFPSKAQGISELLHQVMECPKNTLFYFDTWTFGYEDVWMALCSFLECQVHVDDYRYKLYRALATGEEPRAPEAARLFGYKFGNHMQEGCLTRKQSRLHSCEQGTGCEIFKQDFVRITPIISRHEGVEMPELGAGGGQGDLDQQHELEVGDTSALGMLMSLCATKLQDQPNLLSSVLEMLASMVKDPVHAIALDPSIFQTDAPGLNQEDVDEPEDVPLESLVPALTAIVSEAKGRGVKAKAREDPNNLPKRITFPYSRHSSYTELCHLIEAFKPLDIHPCTVDKANWSASQSMAFLFGHLYDRPCNFTHDQTMFRRTSGSVTPVVADSRPASPPAKPRPEDRTLDQTANGAALFEIDATDPSARSRHEPSNQRVPSANTDAARSSPTVIAELFEVSKPDPTTSEPNAQPSRKRRRQSPDLEPTPYRPSGSSPGQNGLVAAMPVDSSNPAGSESVPLLSPSEYTVAWQREAFDAALGTGPADWNQITLTSVAGHQEREKEL</sequence>
<evidence type="ECO:0008006" key="7">
    <source>
        <dbReference type="Google" id="ProtNLM"/>
    </source>
</evidence>
<comment type="caution">
    <text evidence="5">The sequence shown here is derived from an EMBL/GenBank/DDBJ whole genome shotgun (WGS) entry which is preliminary data.</text>
</comment>
<dbReference type="SUPFAM" id="SSF56281">
    <property type="entry name" value="Metallo-hydrolase/oxidoreductase"/>
    <property type="match status" value="1"/>
</dbReference>
<evidence type="ECO:0000256" key="1">
    <source>
        <dbReference type="ARBA" id="ARBA00022722"/>
    </source>
</evidence>
<dbReference type="GO" id="GO:0003684">
    <property type="term" value="F:damaged DNA binding"/>
    <property type="evidence" value="ECO:0007669"/>
    <property type="project" value="TreeGrafter"/>
</dbReference>
<name>A0AB34KHV9_9PEZI</name>
<dbReference type="GO" id="GO:0006303">
    <property type="term" value="P:double-strand break repair via nonhomologous end joining"/>
    <property type="evidence" value="ECO:0007669"/>
    <property type="project" value="TreeGrafter"/>
</dbReference>
<dbReference type="RefSeq" id="XP_069226017.1">
    <property type="nucleotide sequence ID" value="XM_069377001.1"/>
</dbReference>
<gene>
    <name evidence="5" type="ORF">WHR41_08397</name>
</gene>
<feature type="region of interest" description="Disordered" evidence="4">
    <location>
        <begin position="550"/>
        <end position="646"/>
    </location>
</feature>
<dbReference type="Proteomes" id="UP000803884">
    <property type="component" value="Unassembled WGS sequence"/>
</dbReference>
<accession>A0AB34KHV9</accession>
<organism evidence="5 6">
    <name type="scientific">Cladosporium halotolerans</name>
    <dbReference type="NCBI Taxonomy" id="1052096"/>
    <lineage>
        <taxon>Eukaryota</taxon>
        <taxon>Fungi</taxon>
        <taxon>Dikarya</taxon>
        <taxon>Ascomycota</taxon>
        <taxon>Pezizomycotina</taxon>
        <taxon>Dothideomycetes</taxon>
        <taxon>Dothideomycetidae</taxon>
        <taxon>Cladosporiales</taxon>
        <taxon>Cladosporiaceae</taxon>
        <taxon>Cladosporium</taxon>
    </lineage>
</organism>
<keyword evidence="3" id="KW-0269">Exonuclease</keyword>
<evidence type="ECO:0000313" key="5">
    <source>
        <dbReference type="EMBL" id="KAL1582910.1"/>
    </source>
</evidence>
<protein>
    <recommendedName>
        <fullName evidence="7">Metallo-beta-lactamase domain-containing protein</fullName>
    </recommendedName>
</protein>